<evidence type="ECO:0000313" key="2">
    <source>
        <dbReference type="Proteomes" id="UP001239111"/>
    </source>
</evidence>
<sequence>MGPTLRIIPLLIVVCTWIGNKVSDGHQGGPSSFGYDASSACSKPSFRLGRARYDRLPCDFRNENWCTIAGNAYPWHAVRRFVQENQGLMRRMYGDEKHISVLKNDFGRNDVELELDEDEHQLYSHDSSYPESLYRPVGHYSQRHQYHSGSGRSLSDADPIPDGASDHTASSSTPKSTSSGTTTTTTTSKTFDFESADTTIDASSTSFTSGSSPSSSSSSSIPTTIPETTTTSNSESVSSLTLHHSQNTSINEIPAGQPLYPEPLRVVGLSEQRTSTSENPPESDLDDLLESVSQLRDADIRDEQQQQQFRPRPEYKPSETSSSIRPSSTTISTTTTSTTTTTTTTTTTKPMMEGQLFQDVAAKDKHDPLQQQQQPQQQQAPPVLKVRGINACPVKEEVVAPFWANNTRGEVLALLNLYPFEQYVHWEKCTNENKQMYCRDGCRCEQQYRLHRLLAYDPSNECRGIFSDWFKFPSCCICRCYELPLEFRVTSRSPRQMKRRLLQGAKCASRARIYDTNRAIRMHNSY</sequence>
<organism evidence="1 2">
    <name type="scientific">Eretmocerus hayati</name>
    <dbReference type="NCBI Taxonomy" id="131215"/>
    <lineage>
        <taxon>Eukaryota</taxon>
        <taxon>Metazoa</taxon>
        <taxon>Ecdysozoa</taxon>
        <taxon>Arthropoda</taxon>
        <taxon>Hexapoda</taxon>
        <taxon>Insecta</taxon>
        <taxon>Pterygota</taxon>
        <taxon>Neoptera</taxon>
        <taxon>Endopterygota</taxon>
        <taxon>Hymenoptera</taxon>
        <taxon>Apocrita</taxon>
        <taxon>Proctotrupomorpha</taxon>
        <taxon>Chalcidoidea</taxon>
        <taxon>Aphelinidae</taxon>
        <taxon>Aphelininae</taxon>
        <taxon>Eretmocerus</taxon>
    </lineage>
</organism>
<keyword evidence="2" id="KW-1185">Reference proteome</keyword>
<evidence type="ECO:0000313" key="1">
    <source>
        <dbReference type="EMBL" id="KAJ8669317.1"/>
    </source>
</evidence>
<accession>A0ACC2NDT1</accession>
<dbReference type="EMBL" id="CM056743">
    <property type="protein sequence ID" value="KAJ8669317.1"/>
    <property type="molecule type" value="Genomic_DNA"/>
</dbReference>
<reference evidence="1" key="1">
    <citation type="submission" date="2023-04" db="EMBL/GenBank/DDBJ databases">
        <title>A chromosome-level genome assembly of the parasitoid wasp Eretmocerus hayati.</title>
        <authorList>
            <person name="Zhong Y."/>
            <person name="Liu S."/>
            <person name="Liu Y."/>
        </authorList>
    </citation>
    <scope>NUCLEOTIDE SEQUENCE</scope>
    <source>
        <strain evidence="1">ZJU_SS_LIU_2023</strain>
    </source>
</reference>
<dbReference type="Proteomes" id="UP001239111">
    <property type="component" value="Chromosome 3"/>
</dbReference>
<comment type="caution">
    <text evidence="1">The sequence shown here is derived from an EMBL/GenBank/DDBJ whole genome shotgun (WGS) entry which is preliminary data.</text>
</comment>
<gene>
    <name evidence="1" type="ORF">QAD02_000576</name>
</gene>
<name>A0ACC2NDT1_9HYME</name>
<proteinExistence type="predicted"/>
<protein>
    <submittedName>
        <fullName evidence="1">Uncharacterized protein</fullName>
    </submittedName>
</protein>